<feature type="transmembrane region" description="Helical" evidence="1">
    <location>
        <begin position="47"/>
        <end position="66"/>
    </location>
</feature>
<dbReference type="PANTHER" id="PTHR35793:SF2">
    <property type="entry name" value="INNER MEMBRANE PROTEIN YJIG"/>
    <property type="match status" value="1"/>
</dbReference>
<dbReference type="Pfam" id="PF07670">
    <property type="entry name" value="Gate"/>
    <property type="match status" value="1"/>
</dbReference>
<comment type="caution">
    <text evidence="3">The sequence shown here is derived from an EMBL/GenBank/DDBJ whole genome shotgun (WGS) entry which is preliminary data.</text>
</comment>
<dbReference type="EMBL" id="JANGAC010000022">
    <property type="protein sequence ID" value="MCQ4925438.1"/>
    <property type="molecule type" value="Genomic_DNA"/>
</dbReference>
<evidence type="ECO:0000313" key="4">
    <source>
        <dbReference type="Proteomes" id="UP001524478"/>
    </source>
</evidence>
<keyword evidence="1" id="KW-1133">Transmembrane helix</keyword>
<proteinExistence type="predicted"/>
<reference evidence="3 4" key="1">
    <citation type="submission" date="2022-06" db="EMBL/GenBank/DDBJ databases">
        <title>Isolation of gut microbiota from human fecal samples.</title>
        <authorList>
            <person name="Pamer E.G."/>
            <person name="Barat B."/>
            <person name="Waligurski E."/>
            <person name="Medina S."/>
            <person name="Paddock L."/>
            <person name="Mostad J."/>
        </authorList>
    </citation>
    <scope>NUCLEOTIDE SEQUENCE [LARGE SCALE GENOMIC DNA]</scope>
    <source>
        <strain evidence="3 4">DFI.7.95</strain>
    </source>
</reference>
<evidence type="ECO:0000256" key="1">
    <source>
        <dbReference type="SAM" id="Phobius"/>
    </source>
</evidence>
<accession>A0ABT1SG19</accession>
<feature type="transmembrane region" description="Helical" evidence="1">
    <location>
        <begin position="6"/>
        <end position="27"/>
    </location>
</feature>
<dbReference type="InterPro" id="IPR052549">
    <property type="entry name" value="SpmB"/>
</dbReference>
<keyword evidence="1" id="KW-0472">Membrane</keyword>
<dbReference type="RefSeq" id="WP_216560029.1">
    <property type="nucleotide sequence ID" value="NZ_JAHLOH010000040.1"/>
</dbReference>
<keyword evidence="4" id="KW-1185">Reference proteome</keyword>
<feature type="domain" description="Nucleoside transporter/FeoB GTPase Gate" evidence="2">
    <location>
        <begin position="48"/>
        <end position="147"/>
    </location>
</feature>
<dbReference type="Proteomes" id="UP001524478">
    <property type="component" value="Unassembled WGS sequence"/>
</dbReference>
<organism evidence="3 4">
    <name type="scientific">Tissierella carlieri</name>
    <dbReference type="NCBI Taxonomy" id="689904"/>
    <lineage>
        <taxon>Bacteria</taxon>
        <taxon>Bacillati</taxon>
        <taxon>Bacillota</taxon>
        <taxon>Tissierellia</taxon>
        <taxon>Tissierellales</taxon>
        <taxon>Tissierellaceae</taxon>
        <taxon>Tissierella</taxon>
    </lineage>
</organism>
<dbReference type="InterPro" id="IPR011642">
    <property type="entry name" value="Gate_dom"/>
</dbReference>
<sequence>MFVKVMQAISVYAIPVIIVGFIVFGMAKKVKVYESFTEGAKEGFTTAVRIIPFLVAMLVAIGAFRASGAMDLLTKALSPITNLIGMPGEVLPMAFMRPLSGGGAQGIMTDLVTTHGTESLIGRMAAVMMGSTETTFYVLAVYFGSVAVKKQRHALPVGLLADFAGLVTAVLVTRLFFGM</sequence>
<evidence type="ECO:0000313" key="3">
    <source>
        <dbReference type="EMBL" id="MCQ4925438.1"/>
    </source>
</evidence>
<gene>
    <name evidence="3" type="ORF">NE686_20200</name>
</gene>
<feature type="transmembrane region" description="Helical" evidence="1">
    <location>
        <begin position="120"/>
        <end position="143"/>
    </location>
</feature>
<protein>
    <submittedName>
        <fullName evidence="3">Spore maturation protein</fullName>
    </submittedName>
</protein>
<dbReference type="PANTHER" id="PTHR35793">
    <property type="entry name" value="INNER MEMBRANE PROTEIN YJIG"/>
    <property type="match status" value="1"/>
</dbReference>
<feature type="transmembrane region" description="Helical" evidence="1">
    <location>
        <begin position="155"/>
        <end position="177"/>
    </location>
</feature>
<evidence type="ECO:0000259" key="2">
    <source>
        <dbReference type="Pfam" id="PF07670"/>
    </source>
</evidence>
<name>A0ABT1SG19_9FIRM</name>
<keyword evidence="1" id="KW-0812">Transmembrane</keyword>